<gene>
    <name evidence="1" type="ORF">GCM10009613_31200</name>
</gene>
<name>A0ABP4IKG9_9PSEU</name>
<sequence length="79" mass="8942">MFSVHTTHPGRPGTVEVVHASERAAREYAADRSRDDRVLAASVTAFRIGELGTRQWVAWYVDGEEQPLRFDRPNLYPDG</sequence>
<keyword evidence="2" id="KW-1185">Reference proteome</keyword>
<proteinExistence type="predicted"/>
<protein>
    <submittedName>
        <fullName evidence="1">Uncharacterized protein</fullName>
    </submittedName>
</protein>
<comment type="caution">
    <text evidence="1">The sequence shown here is derived from an EMBL/GenBank/DDBJ whole genome shotgun (WGS) entry which is preliminary data.</text>
</comment>
<evidence type="ECO:0000313" key="1">
    <source>
        <dbReference type="EMBL" id="GAA1390490.1"/>
    </source>
</evidence>
<dbReference type="EMBL" id="BAAAJK010000011">
    <property type="protein sequence ID" value="GAA1390490.1"/>
    <property type="molecule type" value="Genomic_DNA"/>
</dbReference>
<dbReference type="Proteomes" id="UP001501414">
    <property type="component" value="Unassembled WGS sequence"/>
</dbReference>
<accession>A0ABP4IKG9</accession>
<evidence type="ECO:0000313" key="2">
    <source>
        <dbReference type="Proteomes" id="UP001501414"/>
    </source>
</evidence>
<organism evidence="1 2">
    <name type="scientific">Pseudonocardia kongjuensis</name>
    <dbReference type="NCBI Taxonomy" id="102227"/>
    <lineage>
        <taxon>Bacteria</taxon>
        <taxon>Bacillati</taxon>
        <taxon>Actinomycetota</taxon>
        <taxon>Actinomycetes</taxon>
        <taxon>Pseudonocardiales</taxon>
        <taxon>Pseudonocardiaceae</taxon>
        <taxon>Pseudonocardia</taxon>
    </lineage>
</organism>
<reference evidence="2" key="1">
    <citation type="journal article" date="2019" name="Int. J. Syst. Evol. Microbiol.">
        <title>The Global Catalogue of Microorganisms (GCM) 10K type strain sequencing project: providing services to taxonomists for standard genome sequencing and annotation.</title>
        <authorList>
            <consortium name="The Broad Institute Genomics Platform"/>
            <consortium name="The Broad Institute Genome Sequencing Center for Infectious Disease"/>
            <person name="Wu L."/>
            <person name="Ma J."/>
        </authorList>
    </citation>
    <scope>NUCLEOTIDE SEQUENCE [LARGE SCALE GENOMIC DNA]</scope>
    <source>
        <strain evidence="2">JCM 11896</strain>
    </source>
</reference>